<evidence type="ECO:0000259" key="10">
    <source>
        <dbReference type="Pfam" id="PF08772"/>
    </source>
</evidence>
<feature type="region of interest" description="Disordered" evidence="9">
    <location>
        <begin position="433"/>
        <end position="482"/>
    </location>
</feature>
<evidence type="ECO:0000256" key="7">
    <source>
        <dbReference type="PIRNR" id="PIRNR037125"/>
    </source>
</evidence>
<comment type="function">
    <text evidence="7">Required for the synthesis of 40S ribosome subunits. Has a role in processing 20S pre-rRNA into the mature 18S rRNA, where it is required for cleavage at the 3' end of the mature 18S rRNA (D-site). Accompanies the 20S pre-rRNA from the nucleus to the cytoplasm.</text>
</comment>
<gene>
    <name evidence="12" type="ORF">G6O67_006702</name>
</gene>
<sequence>MAPPPETSSGAAVATSPSPSTSTTTKPIHSLVLDTGPLIKNDPPASVLLARAETLYTLPSIIPEIRDAATRSRVETTLLPFVTLRSPRPESLRFVQGFARRTGDLAVLSRPDLEVLALGYELECERNGGDWRLRNTPGQKGLNGRPAGADLATSDPEQSKSADAETSSGEIAQLVGDDDASEARDTQDPATREPQPLDTSMAQLELTEKGDDQDRPVEVVQAPPTDGCSILQESEDAIAQPLEMVNGENPDETTRAQGQADDDSGDDSDDEGGWITPWNVKKQQAKDARAATPSQMPLKTLQAAILTSDYAMQNVALRMNLNLVTPSLGRITQVKNWVLRCHGCFSITKDMDKQFCPSCGQPTLMRASCSTDQHGNFRVHLKKQFQWNNRGNVYSVPRPTHGTANGRVPRNAGGKNGWGQGLMLAEDQKEYARASEEQRRARKKDLMDDDYLPGILSGDRSGGSGGKIRVGAGRNVNSKRKH</sequence>
<dbReference type="Gene3D" id="3.40.50.1010">
    <property type="entry name" value="5'-nuclease"/>
    <property type="match status" value="1"/>
</dbReference>
<dbReference type="InterPro" id="IPR014881">
    <property type="entry name" value="NOB1_Zn-bd"/>
</dbReference>
<dbReference type="GO" id="GO:0005730">
    <property type="term" value="C:nucleolus"/>
    <property type="evidence" value="ECO:0007669"/>
    <property type="project" value="UniProtKB-SubCell"/>
</dbReference>
<evidence type="ECO:0000256" key="8">
    <source>
        <dbReference type="PIRSR" id="PIRSR037125-1"/>
    </source>
</evidence>
<dbReference type="Proteomes" id="UP000557566">
    <property type="component" value="Unassembled WGS sequence"/>
</dbReference>
<dbReference type="AlphaFoldDB" id="A0A8H4LX20"/>
<dbReference type="Pfam" id="PF17146">
    <property type="entry name" value="PIN_6"/>
    <property type="match status" value="1"/>
</dbReference>
<proteinExistence type="inferred from homology"/>
<dbReference type="InterPro" id="IPR036283">
    <property type="entry name" value="NOB1_Zf-like_sf"/>
</dbReference>
<dbReference type="InterPro" id="IPR017117">
    <property type="entry name" value="Nob1_euk"/>
</dbReference>
<dbReference type="GO" id="GO:0030688">
    <property type="term" value="C:preribosome, small subunit precursor"/>
    <property type="evidence" value="ECO:0007669"/>
    <property type="project" value="TreeGrafter"/>
</dbReference>
<organism evidence="12 13">
    <name type="scientific">Ophiocordyceps sinensis</name>
    <dbReference type="NCBI Taxonomy" id="72228"/>
    <lineage>
        <taxon>Eukaryota</taxon>
        <taxon>Fungi</taxon>
        <taxon>Dikarya</taxon>
        <taxon>Ascomycota</taxon>
        <taxon>Pezizomycotina</taxon>
        <taxon>Sordariomycetes</taxon>
        <taxon>Hypocreomycetidae</taxon>
        <taxon>Hypocreales</taxon>
        <taxon>Ophiocordycipitaceae</taxon>
        <taxon>Ophiocordyceps</taxon>
    </lineage>
</organism>
<evidence type="ECO:0000256" key="2">
    <source>
        <dbReference type="ARBA" id="ARBA00022722"/>
    </source>
</evidence>
<protein>
    <recommendedName>
        <fullName evidence="7">20S-pre-rRNA D-site endonuclease NOB1</fullName>
    </recommendedName>
</protein>
<feature type="region of interest" description="Disordered" evidence="9">
    <location>
        <begin position="246"/>
        <end position="276"/>
    </location>
</feature>
<feature type="region of interest" description="Disordered" evidence="9">
    <location>
        <begin position="1"/>
        <end position="29"/>
    </location>
</feature>
<dbReference type="GO" id="GO:0046872">
    <property type="term" value="F:metal ion binding"/>
    <property type="evidence" value="ECO:0007669"/>
    <property type="project" value="UniProtKB-UniRule"/>
</dbReference>
<dbReference type="PANTHER" id="PTHR12814:SF2">
    <property type="entry name" value="RNA-BINDING PROTEIN NOB1"/>
    <property type="match status" value="1"/>
</dbReference>
<feature type="compositionally biased region" description="Basic and acidic residues" evidence="9">
    <location>
        <begin position="181"/>
        <end position="191"/>
    </location>
</feature>
<evidence type="ECO:0000256" key="9">
    <source>
        <dbReference type="SAM" id="MobiDB-lite"/>
    </source>
</evidence>
<comment type="subcellular location">
    <subcellularLocation>
        <location evidence="7">Nucleus</location>
        <location evidence="7">Nucleolus</location>
    </subcellularLocation>
</comment>
<comment type="similarity">
    <text evidence="1 7">Belongs to the NOB1 family.</text>
</comment>
<feature type="binding site" evidence="8">
    <location>
        <position position="356"/>
    </location>
    <ligand>
        <name>Zn(2+)</name>
        <dbReference type="ChEBI" id="CHEBI:29105"/>
    </ligand>
</feature>
<keyword evidence="13" id="KW-1185">Reference proteome</keyword>
<accession>A0A8H4LX20</accession>
<dbReference type="GO" id="GO:0004521">
    <property type="term" value="F:RNA endonuclease activity"/>
    <property type="evidence" value="ECO:0007669"/>
    <property type="project" value="UniProtKB-UniRule"/>
</dbReference>
<keyword evidence="2" id="KW-0540">Nuclease</keyword>
<dbReference type="InterPro" id="IPR039907">
    <property type="entry name" value="NOB1"/>
</dbReference>
<keyword evidence="5 7" id="KW-0862">Zinc</keyword>
<evidence type="ECO:0000313" key="12">
    <source>
        <dbReference type="EMBL" id="KAF4506637.1"/>
    </source>
</evidence>
<feature type="region of interest" description="Disordered" evidence="9">
    <location>
        <begin position="396"/>
        <end position="420"/>
    </location>
</feature>
<keyword evidence="6 7" id="KW-0539">Nucleus</keyword>
<keyword evidence="3 7" id="KW-0479">Metal-binding</keyword>
<feature type="compositionally biased region" description="Low complexity" evidence="9">
    <location>
        <begin position="7"/>
        <end position="27"/>
    </location>
</feature>
<dbReference type="GO" id="GO:0030490">
    <property type="term" value="P:maturation of SSU-rRNA"/>
    <property type="evidence" value="ECO:0007669"/>
    <property type="project" value="TreeGrafter"/>
</dbReference>
<dbReference type="PIRSF" id="PIRSF037125">
    <property type="entry name" value="D-site_20S_pre-rRNA_nuclease"/>
    <property type="match status" value="1"/>
</dbReference>
<dbReference type="Gene3D" id="6.20.210.10">
    <property type="entry name" value="Nin one binding (NOB1), Zn-ribbon-like"/>
    <property type="match status" value="1"/>
</dbReference>
<feature type="compositionally biased region" description="Acidic residues" evidence="9">
    <location>
        <begin position="260"/>
        <end position="272"/>
    </location>
</feature>
<name>A0A8H4LX20_9HYPO</name>
<dbReference type="Pfam" id="PF08772">
    <property type="entry name" value="Zn_ribbon_NOB1"/>
    <property type="match status" value="1"/>
</dbReference>
<feature type="domain" description="Ribonuclease PIN" evidence="11">
    <location>
        <begin position="31"/>
        <end position="122"/>
    </location>
</feature>
<evidence type="ECO:0000313" key="13">
    <source>
        <dbReference type="Proteomes" id="UP000557566"/>
    </source>
</evidence>
<evidence type="ECO:0000256" key="6">
    <source>
        <dbReference type="ARBA" id="ARBA00023242"/>
    </source>
</evidence>
<dbReference type="CDD" id="cd09876">
    <property type="entry name" value="PIN_Nob1-like"/>
    <property type="match status" value="1"/>
</dbReference>
<evidence type="ECO:0000256" key="1">
    <source>
        <dbReference type="ARBA" id="ARBA00005858"/>
    </source>
</evidence>
<evidence type="ECO:0000256" key="5">
    <source>
        <dbReference type="ARBA" id="ARBA00022833"/>
    </source>
</evidence>
<dbReference type="OrthoDB" id="446759at2759"/>
<feature type="binding site" evidence="8">
    <location>
        <position position="344"/>
    </location>
    <ligand>
        <name>Zn(2+)</name>
        <dbReference type="ChEBI" id="CHEBI:29105"/>
    </ligand>
</feature>
<dbReference type="PANTHER" id="PTHR12814">
    <property type="entry name" value="RNA-BINDING PROTEIN NOB1"/>
    <property type="match status" value="1"/>
</dbReference>
<dbReference type="InterPro" id="IPR033411">
    <property type="entry name" value="Ribonuclease_PIN"/>
</dbReference>
<feature type="binding site" evidence="8">
    <location>
        <position position="341"/>
    </location>
    <ligand>
        <name>Zn(2+)</name>
        <dbReference type="ChEBI" id="CHEBI:29105"/>
    </ligand>
</feature>
<feature type="binding site" evidence="8">
    <location>
        <position position="359"/>
    </location>
    <ligand>
        <name>Zn(2+)</name>
        <dbReference type="ChEBI" id="CHEBI:29105"/>
    </ligand>
</feature>
<evidence type="ECO:0000259" key="11">
    <source>
        <dbReference type="Pfam" id="PF17146"/>
    </source>
</evidence>
<comment type="caution">
    <text evidence="12">The sequence shown here is derived from an EMBL/GenBank/DDBJ whole genome shotgun (WGS) entry which is preliminary data.</text>
</comment>
<dbReference type="GO" id="GO:0005737">
    <property type="term" value="C:cytoplasm"/>
    <property type="evidence" value="ECO:0007669"/>
    <property type="project" value="UniProtKB-ARBA"/>
</dbReference>
<dbReference type="FunFam" id="3.40.50.1010:FF:000020">
    <property type="entry name" value="20S-pre-rRNA D-site endonuclease NOB1"/>
    <property type="match status" value="1"/>
</dbReference>
<reference evidence="12 13" key="1">
    <citation type="journal article" date="2020" name="Genome Biol. Evol.">
        <title>A new high-quality draft genome assembly of the Chinese cordyceps Ophiocordyceps sinensis.</title>
        <authorList>
            <person name="Shu R."/>
            <person name="Zhang J."/>
            <person name="Meng Q."/>
            <person name="Zhang H."/>
            <person name="Zhou G."/>
            <person name="Li M."/>
            <person name="Wu P."/>
            <person name="Zhao Y."/>
            <person name="Chen C."/>
            <person name="Qin Q."/>
        </authorList>
    </citation>
    <scope>NUCLEOTIDE SEQUENCE [LARGE SCALE GENOMIC DNA]</scope>
    <source>
        <strain evidence="12 13">IOZ07</strain>
    </source>
</reference>
<dbReference type="GO" id="GO:0016787">
    <property type="term" value="F:hydrolase activity"/>
    <property type="evidence" value="ECO:0007669"/>
    <property type="project" value="UniProtKB-KW"/>
</dbReference>
<dbReference type="EMBL" id="JAAVMX010000007">
    <property type="protein sequence ID" value="KAF4506637.1"/>
    <property type="molecule type" value="Genomic_DNA"/>
</dbReference>
<evidence type="ECO:0000256" key="4">
    <source>
        <dbReference type="ARBA" id="ARBA00022801"/>
    </source>
</evidence>
<feature type="region of interest" description="Disordered" evidence="9">
    <location>
        <begin position="128"/>
        <end position="228"/>
    </location>
</feature>
<dbReference type="SUPFAM" id="SSF144206">
    <property type="entry name" value="NOB1 zinc finger-like"/>
    <property type="match status" value="1"/>
</dbReference>
<feature type="domain" description="Nin one binding (NOB1) Zn-ribbon-like" evidence="10">
    <location>
        <begin position="331"/>
        <end position="402"/>
    </location>
</feature>
<evidence type="ECO:0000256" key="3">
    <source>
        <dbReference type="ARBA" id="ARBA00022723"/>
    </source>
</evidence>
<feature type="compositionally biased region" description="Basic and acidic residues" evidence="9">
    <location>
        <begin position="206"/>
        <end position="217"/>
    </location>
</feature>
<keyword evidence="4" id="KW-0378">Hydrolase</keyword>